<evidence type="ECO:0000313" key="3">
    <source>
        <dbReference type="EMBL" id="OQW49854.1"/>
    </source>
</evidence>
<evidence type="ECO:0000313" key="4">
    <source>
        <dbReference type="Proteomes" id="UP000192872"/>
    </source>
</evidence>
<dbReference type="Gene3D" id="3.30.530.20">
    <property type="match status" value="1"/>
</dbReference>
<dbReference type="SUPFAM" id="SSF55961">
    <property type="entry name" value="Bet v1-like"/>
    <property type="match status" value="1"/>
</dbReference>
<dbReference type="InterPro" id="IPR023393">
    <property type="entry name" value="START-like_dom_sf"/>
</dbReference>
<dbReference type="EMBL" id="LWDL01000030">
    <property type="protein sequence ID" value="OQW49854.1"/>
    <property type="molecule type" value="Genomic_DNA"/>
</dbReference>
<comment type="similarity">
    <text evidence="1">Belongs to the AHA1 family.</text>
</comment>
<organism evidence="3 4">
    <name type="scientific">Candidatus Raskinella chloraquaticus</name>
    <dbReference type="NCBI Taxonomy" id="1951219"/>
    <lineage>
        <taxon>Bacteria</taxon>
        <taxon>Pseudomonadati</taxon>
        <taxon>Pseudomonadota</taxon>
        <taxon>Alphaproteobacteria</taxon>
        <taxon>Hyphomicrobiales</taxon>
        <taxon>Phreatobacteraceae</taxon>
        <taxon>Candidatus Raskinella</taxon>
    </lineage>
</organism>
<dbReference type="InterPro" id="IPR013538">
    <property type="entry name" value="ASHA1/2-like_C"/>
</dbReference>
<evidence type="ECO:0000256" key="1">
    <source>
        <dbReference type="ARBA" id="ARBA00006817"/>
    </source>
</evidence>
<proteinExistence type="inferred from homology"/>
<dbReference type="AlphaFoldDB" id="A0A1W9HRG3"/>
<reference evidence="3 4" key="1">
    <citation type="journal article" date="2017" name="Water Res.">
        <title>Comammox in drinking water systems.</title>
        <authorList>
            <person name="Wang Y."/>
            <person name="Ma L."/>
            <person name="Mao Y."/>
            <person name="Jiang X."/>
            <person name="Xia Y."/>
            <person name="Yu K."/>
            <person name="Li B."/>
            <person name="Zhang T."/>
        </authorList>
    </citation>
    <scope>NUCLEOTIDE SEQUENCE [LARGE SCALE GENOMIC DNA]</scope>
    <source>
        <strain evidence="3">SG_bin8</strain>
    </source>
</reference>
<feature type="domain" description="Activator of Hsp90 ATPase homologue 1/2-like C-terminal" evidence="2">
    <location>
        <begin position="7"/>
        <end position="144"/>
    </location>
</feature>
<sequence>MLERVVDVPPALVWRAWTKPVDLRKWFCPRPWRVSECDIDLRPGGRFFTRMEGPDGESHEGEGCYLEIVKNRRLIWTSMLGPDYRPGDGGFIAMTGCLLLSPMGAGTRYRAVVLHKSEADRERHEAMGFHQGWGTALDQLVEVAKEW</sequence>
<name>A0A1W9HRG3_9HYPH</name>
<dbReference type="STRING" id="1827387.A4S15_14175"/>
<protein>
    <submittedName>
        <fullName evidence="3">Polyketide cyclase</fullName>
    </submittedName>
</protein>
<accession>A0A1W9HRG3</accession>
<dbReference type="Pfam" id="PF08327">
    <property type="entry name" value="AHSA1"/>
    <property type="match status" value="1"/>
</dbReference>
<gene>
    <name evidence="3" type="ORF">A4S15_14175</name>
</gene>
<comment type="caution">
    <text evidence="3">The sequence shown here is derived from an EMBL/GenBank/DDBJ whole genome shotgun (WGS) entry which is preliminary data.</text>
</comment>
<evidence type="ECO:0000259" key="2">
    <source>
        <dbReference type="Pfam" id="PF08327"/>
    </source>
</evidence>
<dbReference type="Proteomes" id="UP000192872">
    <property type="component" value="Unassembled WGS sequence"/>
</dbReference>
<dbReference type="CDD" id="cd08896">
    <property type="entry name" value="SRPBCC_CalC_Aha1-like_3"/>
    <property type="match status" value="1"/>
</dbReference>